<dbReference type="InterPro" id="IPR046342">
    <property type="entry name" value="CBS_dom_sf"/>
</dbReference>
<gene>
    <name evidence="13" type="ORF">RND81_13G187200</name>
</gene>
<dbReference type="GO" id="GO:0016020">
    <property type="term" value="C:membrane"/>
    <property type="evidence" value="ECO:0007669"/>
    <property type="project" value="UniProtKB-SubCell"/>
</dbReference>
<keyword evidence="3" id="KW-0677">Repeat</keyword>
<keyword evidence="6 9" id="KW-0472">Membrane</keyword>
<evidence type="ECO:0000256" key="5">
    <source>
        <dbReference type="ARBA" id="ARBA00023122"/>
    </source>
</evidence>
<dbReference type="GO" id="GO:0005737">
    <property type="term" value="C:cytoplasm"/>
    <property type="evidence" value="ECO:0007669"/>
    <property type="project" value="TreeGrafter"/>
</dbReference>
<evidence type="ECO:0000313" key="13">
    <source>
        <dbReference type="EMBL" id="KAK9670221.1"/>
    </source>
</evidence>
<dbReference type="InterPro" id="IPR045095">
    <property type="entry name" value="ACDP"/>
</dbReference>
<keyword evidence="2 9" id="KW-0812">Transmembrane</keyword>
<keyword evidence="5 8" id="KW-0129">CBS domain</keyword>
<evidence type="ECO:0000256" key="7">
    <source>
        <dbReference type="ARBA" id="ARBA00023180"/>
    </source>
</evidence>
<feature type="domain" description="CNNM transmembrane" evidence="12">
    <location>
        <begin position="8"/>
        <end position="191"/>
    </location>
</feature>
<dbReference type="PANTHER" id="PTHR12064:SF59">
    <property type="entry name" value="CNNM TRANSMEMBRANE DOMAIN-CONTAINING PROTEIN"/>
    <property type="match status" value="1"/>
</dbReference>
<keyword evidence="4 9" id="KW-1133">Transmembrane helix</keyword>
<dbReference type="InterPro" id="IPR002550">
    <property type="entry name" value="CNNM"/>
</dbReference>
<evidence type="ECO:0000259" key="11">
    <source>
        <dbReference type="PROSITE" id="PS51371"/>
    </source>
</evidence>
<accession>A0AAW1H2Z6</accession>
<dbReference type="CDD" id="cd04590">
    <property type="entry name" value="CBS_pair_CorC_HlyC_assoc"/>
    <property type="match status" value="1"/>
</dbReference>
<evidence type="ECO:0000256" key="3">
    <source>
        <dbReference type="ARBA" id="ARBA00022737"/>
    </source>
</evidence>
<evidence type="ECO:0000259" key="12">
    <source>
        <dbReference type="PROSITE" id="PS51846"/>
    </source>
</evidence>
<evidence type="ECO:0000256" key="4">
    <source>
        <dbReference type="ARBA" id="ARBA00022989"/>
    </source>
</evidence>
<evidence type="ECO:0000256" key="10">
    <source>
        <dbReference type="SAM" id="Phobius"/>
    </source>
</evidence>
<dbReference type="PANTHER" id="PTHR12064">
    <property type="entry name" value="METAL TRANSPORTER CNNM"/>
    <property type="match status" value="1"/>
</dbReference>
<name>A0AAW1H2Z6_SAPOF</name>
<comment type="caution">
    <text evidence="13">The sequence shown here is derived from an EMBL/GenBank/DDBJ whole genome shotgun (WGS) entry which is preliminary data.</text>
</comment>
<evidence type="ECO:0000256" key="9">
    <source>
        <dbReference type="PROSITE-ProRule" id="PRU01193"/>
    </source>
</evidence>
<dbReference type="Gene3D" id="3.10.580.10">
    <property type="entry name" value="CBS-domain"/>
    <property type="match status" value="2"/>
</dbReference>
<comment type="subcellular location">
    <subcellularLocation>
        <location evidence="1">Membrane</location>
        <topology evidence="1">Multi-pass membrane protein</topology>
    </subcellularLocation>
</comment>
<sequence length="426" mass="46856">MAVEYTCCGSKFFISIGVIVFLVLFAGLMSGLTLGLMSLSLVELEVLAKAGTPSDRKYAAKIIPVVKRQHLLLCTLLICNAAAMEALPIFLDSLVSAGTAILLSVTLILLFGEIIPQAFCSQYGLAIGAAVAPLVRVLVWICFPIAYPISKLLDLLLGKGHKAVFRRAELKTLVDLHGNAAGKGGELTHDETTIIAGALELTQKTAKDAMTPIAQTFAIDMNSKLDRDLMKLILDNGHSRVPVYFENPSNIIGLILVKNLLSVNPSDEVPVNNVTIRKIPRVLETMPLYDILNEFQKGHSHMAVVIKKQDDAEPSISEHPQTETLREVRVEMNGEVPPQERNLRAMISLTKLKSFPETTIELQREGSKGKKWSKNVESEILDVKEKPLSELAEDGEAIGIITMEDVIEELLQEEIYDETDHRSEHS</sequence>
<evidence type="ECO:0000256" key="1">
    <source>
        <dbReference type="ARBA" id="ARBA00004141"/>
    </source>
</evidence>
<evidence type="ECO:0000256" key="6">
    <source>
        <dbReference type="ARBA" id="ARBA00023136"/>
    </source>
</evidence>
<protein>
    <submittedName>
        <fullName evidence="13">Uncharacterized protein</fullName>
    </submittedName>
</protein>
<dbReference type="FunFam" id="3.10.580.10:FF:000015">
    <property type="entry name" value="DUF21 domain-containing protein"/>
    <property type="match status" value="1"/>
</dbReference>
<evidence type="ECO:0000256" key="8">
    <source>
        <dbReference type="PROSITE-ProRule" id="PRU00703"/>
    </source>
</evidence>
<dbReference type="Proteomes" id="UP001443914">
    <property type="component" value="Unassembled WGS sequence"/>
</dbReference>
<keyword evidence="7" id="KW-0325">Glycoprotein</keyword>
<dbReference type="InterPro" id="IPR000644">
    <property type="entry name" value="CBS_dom"/>
</dbReference>
<dbReference type="GO" id="GO:0010960">
    <property type="term" value="P:magnesium ion homeostasis"/>
    <property type="evidence" value="ECO:0007669"/>
    <property type="project" value="InterPro"/>
</dbReference>
<dbReference type="GO" id="GO:0030026">
    <property type="term" value="P:intracellular manganese ion homeostasis"/>
    <property type="evidence" value="ECO:0007669"/>
    <property type="project" value="TreeGrafter"/>
</dbReference>
<feature type="transmembrane region" description="Helical" evidence="10">
    <location>
        <begin position="123"/>
        <end position="147"/>
    </location>
</feature>
<dbReference type="EMBL" id="JBDFQZ010000013">
    <property type="protein sequence ID" value="KAK9670221.1"/>
    <property type="molecule type" value="Genomic_DNA"/>
</dbReference>
<evidence type="ECO:0000256" key="2">
    <source>
        <dbReference type="ARBA" id="ARBA00022692"/>
    </source>
</evidence>
<reference evidence="13" key="1">
    <citation type="submission" date="2024-03" db="EMBL/GenBank/DDBJ databases">
        <title>WGS assembly of Saponaria officinalis var. Norfolk2.</title>
        <authorList>
            <person name="Jenkins J."/>
            <person name="Shu S."/>
            <person name="Grimwood J."/>
            <person name="Barry K."/>
            <person name="Goodstein D."/>
            <person name="Schmutz J."/>
            <person name="Leebens-Mack J."/>
            <person name="Osbourn A."/>
        </authorList>
    </citation>
    <scope>NUCLEOTIDE SEQUENCE [LARGE SCALE GENOMIC DNA]</scope>
    <source>
        <strain evidence="13">JIC</strain>
    </source>
</reference>
<feature type="transmembrane region" description="Helical" evidence="10">
    <location>
        <begin position="97"/>
        <end position="116"/>
    </location>
</feature>
<dbReference type="PROSITE" id="PS51371">
    <property type="entry name" value="CBS"/>
    <property type="match status" value="1"/>
</dbReference>
<evidence type="ECO:0000313" key="14">
    <source>
        <dbReference type="Proteomes" id="UP001443914"/>
    </source>
</evidence>
<feature type="domain" description="CBS" evidence="11">
    <location>
        <begin position="210"/>
        <end position="271"/>
    </location>
</feature>
<proteinExistence type="predicted"/>
<dbReference type="Pfam" id="PF01595">
    <property type="entry name" value="CNNM"/>
    <property type="match status" value="1"/>
</dbReference>
<dbReference type="InterPro" id="IPR044751">
    <property type="entry name" value="Ion_transp-like_CBS"/>
</dbReference>
<feature type="transmembrane region" description="Helical" evidence="10">
    <location>
        <begin position="12"/>
        <end position="39"/>
    </location>
</feature>
<organism evidence="13 14">
    <name type="scientific">Saponaria officinalis</name>
    <name type="common">Common soapwort</name>
    <name type="synonym">Lychnis saponaria</name>
    <dbReference type="NCBI Taxonomy" id="3572"/>
    <lineage>
        <taxon>Eukaryota</taxon>
        <taxon>Viridiplantae</taxon>
        <taxon>Streptophyta</taxon>
        <taxon>Embryophyta</taxon>
        <taxon>Tracheophyta</taxon>
        <taxon>Spermatophyta</taxon>
        <taxon>Magnoliopsida</taxon>
        <taxon>eudicotyledons</taxon>
        <taxon>Gunneridae</taxon>
        <taxon>Pentapetalae</taxon>
        <taxon>Caryophyllales</taxon>
        <taxon>Caryophyllaceae</taxon>
        <taxon>Caryophylleae</taxon>
        <taxon>Saponaria</taxon>
    </lineage>
</organism>
<dbReference type="AlphaFoldDB" id="A0AAW1H2Z6"/>
<dbReference type="PROSITE" id="PS51846">
    <property type="entry name" value="CNNM"/>
    <property type="match status" value="1"/>
</dbReference>
<keyword evidence="14" id="KW-1185">Reference proteome</keyword>
<dbReference type="SUPFAM" id="SSF54631">
    <property type="entry name" value="CBS-domain pair"/>
    <property type="match status" value="1"/>
</dbReference>